<sequence>MTKERNPIEQNEDYLSDWLENSDRRVVILAFTAAWVGSFFLFRGYLEDLKEKHGENVGLQIIDVEKYGSIARKLGVSQVPTTILLRNHEIVDMLIGTTSRNKLLASVKPYL</sequence>
<dbReference type="PANTHER" id="PTHR45663:SF11">
    <property type="entry name" value="GEO12009P1"/>
    <property type="match status" value="1"/>
</dbReference>
<protein>
    <submittedName>
        <fullName evidence="3">Thioredoxin-like negative regulator of GroEL</fullName>
    </submittedName>
</protein>
<keyword evidence="1" id="KW-0472">Membrane</keyword>
<comment type="caution">
    <text evidence="3">The sequence shown here is derived from an EMBL/GenBank/DDBJ whole genome shotgun (WGS) entry which is preliminary data.</text>
</comment>
<keyword evidence="1" id="KW-1133">Transmembrane helix</keyword>
<feature type="domain" description="Thioredoxin" evidence="2">
    <location>
        <begin position="19"/>
        <end position="108"/>
    </location>
</feature>
<evidence type="ECO:0000313" key="3">
    <source>
        <dbReference type="EMBL" id="NJC25455.1"/>
    </source>
</evidence>
<dbReference type="Gene3D" id="3.40.30.10">
    <property type="entry name" value="Glutaredoxin"/>
    <property type="match status" value="1"/>
</dbReference>
<keyword evidence="1" id="KW-0812">Transmembrane</keyword>
<dbReference type="EMBL" id="JAATJH010000001">
    <property type="protein sequence ID" value="NJC25455.1"/>
    <property type="molecule type" value="Genomic_DNA"/>
</dbReference>
<dbReference type="RefSeq" id="WP_168036205.1">
    <property type="nucleotide sequence ID" value="NZ_JAATJH010000001.1"/>
</dbReference>
<organism evidence="3 4">
    <name type="scientific">Neolewinella antarctica</name>
    <dbReference type="NCBI Taxonomy" id="442734"/>
    <lineage>
        <taxon>Bacteria</taxon>
        <taxon>Pseudomonadati</taxon>
        <taxon>Bacteroidota</taxon>
        <taxon>Saprospiria</taxon>
        <taxon>Saprospirales</taxon>
        <taxon>Lewinellaceae</taxon>
        <taxon>Neolewinella</taxon>
    </lineage>
</organism>
<dbReference type="CDD" id="cd02947">
    <property type="entry name" value="TRX_family"/>
    <property type="match status" value="1"/>
</dbReference>
<proteinExistence type="predicted"/>
<dbReference type="Proteomes" id="UP000770785">
    <property type="component" value="Unassembled WGS sequence"/>
</dbReference>
<keyword evidence="4" id="KW-1185">Reference proteome</keyword>
<dbReference type="PANTHER" id="PTHR45663">
    <property type="entry name" value="GEO12009P1"/>
    <property type="match status" value="1"/>
</dbReference>
<evidence type="ECO:0000313" key="4">
    <source>
        <dbReference type="Proteomes" id="UP000770785"/>
    </source>
</evidence>
<dbReference type="InterPro" id="IPR013766">
    <property type="entry name" value="Thioredoxin_domain"/>
</dbReference>
<evidence type="ECO:0000256" key="1">
    <source>
        <dbReference type="SAM" id="Phobius"/>
    </source>
</evidence>
<name>A0ABX0X886_9BACT</name>
<gene>
    <name evidence="3" type="ORF">GGR27_000936</name>
</gene>
<dbReference type="InterPro" id="IPR036249">
    <property type="entry name" value="Thioredoxin-like_sf"/>
</dbReference>
<dbReference type="Pfam" id="PF00085">
    <property type="entry name" value="Thioredoxin"/>
    <property type="match status" value="1"/>
</dbReference>
<dbReference type="SUPFAM" id="SSF52833">
    <property type="entry name" value="Thioredoxin-like"/>
    <property type="match status" value="1"/>
</dbReference>
<feature type="transmembrane region" description="Helical" evidence="1">
    <location>
        <begin position="26"/>
        <end position="46"/>
    </location>
</feature>
<evidence type="ECO:0000259" key="2">
    <source>
        <dbReference type="Pfam" id="PF00085"/>
    </source>
</evidence>
<reference evidence="3 4" key="1">
    <citation type="submission" date="2020-03" db="EMBL/GenBank/DDBJ databases">
        <title>Genomic Encyclopedia of Type Strains, Phase IV (KMG-IV): sequencing the most valuable type-strain genomes for metagenomic binning, comparative biology and taxonomic classification.</title>
        <authorList>
            <person name="Goeker M."/>
        </authorList>
    </citation>
    <scope>NUCLEOTIDE SEQUENCE [LARGE SCALE GENOMIC DNA]</scope>
    <source>
        <strain evidence="3 4">DSM 105096</strain>
    </source>
</reference>
<accession>A0ABX0X886</accession>